<sequence>MAKADAVYSIAVMENSVPGEYVIESVSLDATVTEMLAEAIESSGTVSPPSDGRFALAG</sequence>
<dbReference type="EMBL" id="JBBNOP010000012">
    <property type="protein sequence ID" value="MEQ3363809.1"/>
    <property type="molecule type" value="Genomic_DNA"/>
</dbReference>
<evidence type="ECO:0000313" key="2">
    <source>
        <dbReference type="Proteomes" id="UP001487305"/>
    </source>
</evidence>
<name>A0ABV1JFD8_9ACTN</name>
<keyword evidence="2" id="KW-1185">Reference proteome</keyword>
<proteinExistence type="predicted"/>
<accession>A0ABV1JFD8</accession>
<organism evidence="1 2">
    <name type="scientific">Raoultibacter massiliensis</name>
    <dbReference type="NCBI Taxonomy" id="1852371"/>
    <lineage>
        <taxon>Bacteria</taxon>
        <taxon>Bacillati</taxon>
        <taxon>Actinomycetota</taxon>
        <taxon>Coriobacteriia</taxon>
        <taxon>Eggerthellales</taxon>
        <taxon>Eggerthellaceae</taxon>
        <taxon>Raoultibacter</taxon>
    </lineage>
</organism>
<reference evidence="1 2" key="1">
    <citation type="submission" date="2024-04" db="EMBL/GenBank/DDBJ databases">
        <title>Human intestinal bacterial collection.</title>
        <authorList>
            <person name="Pauvert C."/>
            <person name="Hitch T.C.A."/>
            <person name="Clavel T."/>
        </authorList>
    </citation>
    <scope>NUCLEOTIDE SEQUENCE [LARGE SCALE GENOMIC DNA]</scope>
    <source>
        <strain evidence="1 2">CLA-KB-H42</strain>
    </source>
</reference>
<evidence type="ECO:0000313" key="1">
    <source>
        <dbReference type="EMBL" id="MEQ3363809.1"/>
    </source>
</evidence>
<dbReference type="Proteomes" id="UP001487305">
    <property type="component" value="Unassembled WGS sequence"/>
</dbReference>
<protein>
    <submittedName>
        <fullName evidence="1">Uncharacterized protein</fullName>
    </submittedName>
</protein>
<comment type="caution">
    <text evidence="1">The sequence shown here is derived from an EMBL/GenBank/DDBJ whole genome shotgun (WGS) entry which is preliminary data.</text>
</comment>
<gene>
    <name evidence="1" type="ORF">AAA083_12560</name>
</gene>
<dbReference type="RefSeq" id="WP_180963572.1">
    <property type="nucleotide sequence ID" value="NZ_JBBNOP010000012.1"/>
</dbReference>